<feature type="compositionally biased region" description="Polar residues" evidence="3">
    <location>
        <begin position="215"/>
        <end position="228"/>
    </location>
</feature>
<feature type="region of interest" description="Disordered" evidence="3">
    <location>
        <begin position="87"/>
        <end position="115"/>
    </location>
</feature>
<reference evidence="5" key="2">
    <citation type="submission" date="2017-10" db="EMBL/GenBank/DDBJ databases">
        <title>Ladona fulva Genome sequencing and assembly.</title>
        <authorList>
            <person name="Murali S."/>
            <person name="Richards S."/>
            <person name="Bandaranaike D."/>
            <person name="Bellair M."/>
            <person name="Blankenburg K."/>
            <person name="Chao H."/>
            <person name="Dinh H."/>
            <person name="Doddapaneni H."/>
            <person name="Dugan-Rocha S."/>
            <person name="Elkadiri S."/>
            <person name="Gnanaolivu R."/>
            <person name="Hernandez B."/>
            <person name="Skinner E."/>
            <person name="Javaid M."/>
            <person name="Lee S."/>
            <person name="Li M."/>
            <person name="Ming W."/>
            <person name="Munidasa M."/>
            <person name="Muniz J."/>
            <person name="Nguyen L."/>
            <person name="Hughes D."/>
            <person name="Osuji N."/>
            <person name="Pu L.-L."/>
            <person name="Puazo M."/>
            <person name="Qu C."/>
            <person name="Quiroz J."/>
            <person name="Raj R."/>
            <person name="Weissenberger G."/>
            <person name="Xin Y."/>
            <person name="Zou X."/>
            <person name="Han Y."/>
            <person name="Worley K."/>
            <person name="Muzny D."/>
            <person name="Gibbs R."/>
        </authorList>
    </citation>
    <scope>NUCLEOTIDE SEQUENCE</scope>
    <source>
        <strain evidence="5">Sampled in the wild</strain>
    </source>
</reference>
<reference evidence="5" key="1">
    <citation type="submission" date="2013-04" db="EMBL/GenBank/DDBJ databases">
        <authorList>
            <person name="Qu J."/>
            <person name="Murali S.C."/>
            <person name="Bandaranaike D."/>
            <person name="Bellair M."/>
            <person name="Blankenburg K."/>
            <person name="Chao H."/>
            <person name="Dinh H."/>
            <person name="Doddapaneni H."/>
            <person name="Downs B."/>
            <person name="Dugan-Rocha S."/>
            <person name="Elkadiri S."/>
            <person name="Gnanaolivu R.D."/>
            <person name="Hernandez B."/>
            <person name="Javaid M."/>
            <person name="Jayaseelan J.C."/>
            <person name="Lee S."/>
            <person name="Li M."/>
            <person name="Ming W."/>
            <person name="Munidasa M."/>
            <person name="Muniz J."/>
            <person name="Nguyen L."/>
            <person name="Ongeri F."/>
            <person name="Osuji N."/>
            <person name="Pu L.-L."/>
            <person name="Puazo M."/>
            <person name="Qu C."/>
            <person name="Quiroz J."/>
            <person name="Raj R."/>
            <person name="Weissenberger G."/>
            <person name="Xin Y."/>
            <person name="Zou X."/>
            <person name="Han Y."/>
            <person name="Richards S."/>
            <person name="Worley K."/>
            <person name="Muzny D."/>
            <person name="Gibbs R."/>
        </authorList>
    </citation>
    <scope>NUCLEOTIDE SEQUENCE</scope>
    <source>
        <strain evidence="5">Sampled in the wild</strain>
    </source>
</reference>
<proteinExistence type="predicted"/>
<feature type="region of interest" description="Disordered" evidence="3">
    <location>
        <begin position="328"/>
        <end position="352"/>
    </location>
</feature>
<feature type="compositionally biased region" description="Basic and acidic residues" evidence="3">
    <location>
        <begin position="166"/>
        <end position="186"/>
    </location>
</feature>
<evidence type="ECO:0000313" key="5">
    <source>
        <dbReference type="EMBL" id="KAG8230649.1"/>
    </source>
</evidence>
<evidence type="ECO:0000256" key="3">
    <source>
        <dbReference type="SAM" id="MobiDB-lite"/>
    </source>
</evidence>
<dbReference type="OrthoDB" id="7682993at2759"/>
<dbReference type="EMBL" id="KZ308500">
    <property type="protein sequence ID" value="KAG8230649.1"/>
    <property type="molecule type" value="Genomic_DNA"/>
</dbReference>
<comment type="caution">
    <text evidence="5">The sequence shown here is derived from an EMBL/GenBank/DDBJ whole genome shotgun (WGS) entry which is preliminary data.</text>
</comment>
<feature type="domain" description="RRM" evidence="4">
    <location>
        <begin position="18"/>
        <end position="86"/>
    </location>
</feature>
<dbReference type="CDD" id="cd00590">
    <property type="entry name" value="RRM_SF"/>
    <property type="match status" value="1"/>
</dbReference>
<dbReference type="PROSITE" id="PS50102">
    <property type="entry name" value="RRM"/>
    <property type="match status" value="1"/>
</dbReference>
<evidence type="ECO:0000256" key="2">
    <source>
        <dbReference type="PROSITE-ProRule" id="PRU00176"/>
    </source>
</evidence>
<protein>
    <recommendedName>
        <fullName evidence="4">RRM domain-containing protein</fullName>
    </recommendedName>
</protein>
<dbReference type="SUPFAM" id="SSF54928">
    <property type="entry name" value="RNA-binding domain, RBD"/>
    <property type="match status" value="1"/>
</dbReference>
<dbReference type="SMART" id="SM00360">
    <property type="entry name" value="RRM"/>
    <property type="match status" value="1"/>
</dbReference>
<dbReference type="InterPro" id="IPR000504">
    <property type="entry name" value="RRM_dom"/>
</dbReference>
<dbReference type="AlphaFoldDB" id="A0A8K0K8V4"/>
<accession>A0A8K0K8V4</accession>
<feature type="region of interest" description="Disordered" evidence="3">
    <location>
        <begin position="247"/>
        <end position="292"/>
    </location>
</feature>
<organism evidence="5 6">
    <name type="scientific">Ladona fulva</name>
    <name type="common">Scarce chaser dragonfly</name>
    <name type="synonym">Libellula fulva</name>
    <dbReference type="NCBI Taxonomy" id="123851"/>
    <lineage>
        <taxon>Eukaryota</taxon>
        <taxon>Metazoa</taxon>
        <taxon>Ecdysozoa</taxon>
        <taxon>Arthropoda</taxon>
        <taxon>Hexapoda</taxon>
        <taxon>Insecta</taxon>
        <taxon>Pterygota</taxon>
        <taxon>Palaeoptera</taxon>
        <taxon>Odonata</taxon>
        <taxon>Epiprocta</taxon>
        <taxon>Anisoptera</taxon>
        <taxon>Libelluloidea</taxon>
        <taxon>Libellulidae</taxon>
        <taxon>Ladona</taxon>
    </lineage>
</organism>
<dbReference type="GO" id="GO:0003723">
    <property type="term" value="F:RNA binding"/>
    <property type="evidence" value="ECO:0007669"/>
    <property type="project" value="UniProtKB-UniRule"/>
</dbReference>
<keyword evidence="1 2" id="KW-0694">RNA-binding</keyword>
<gene>
    <name evidence="5" type="ORF">J437_LFUL010666</name>
</gene>
<dbReference type="InterPro" id="IPR012677">
    <property type="entry name" value="Nucleotide-bd_a/b_plait_sf"/>
</dbReference>
<evidence type="ECO:0000259" key="4">
    <source>
        <dbReference type="PROSITE" id="PS50102"/>
    </source>
</evidence>
<sequence>MVFTFKMENLVPQPDGLYALTFKNFQKVSEDEVRDIFEKYGDVVSIRKSSEQVPWIFVRYKNYDEALKAYRDLQNCERFDIKVATSGKKSQDKGSEEKGTKGEARDKGAPKVWTNHPLRKEMELHEVVITNFDAIPTKNDIIRLCSGVTLLHVSVDVTPRNMERNNFEDHSFSENTDDVPRSKEPSKFFAGRSRNFTKNPPRETDNDDDEEVKRNQTQMTGHSRNFSKNLHREVVEGDQEAKRNHMQLAGRSRNFSTHPPKEVGDDDLEGRRNNTKLSGRGKNYSKTSPKEVNVNKRKIPVEDDWEDDEDIGVEAAGRSLKQLSMHGVVRHRKGNSEDGESDVKSSNEGPPKLVKATTFYGALTLQHPYESHIVEF</sequence>
<evidence type="ECO:0000256" key="1">
    <source>
        <dbReference type="ARBA" id="ARBA00022884"/>
    </source>
</evidence>
<name>A0A8K0K8V4_LADFU</name>
<dbReference type="InterPro" id="IPR035979">
    <property type="entry name" value="RBD_domain_sf"/>
</dbReference>
<dbReference type="Proteomes" id="UP000792457">
    <property type="component" value="Unassembled WGS sequence"/>
</dbReference>
<feature type="region of interest" description="Disordered" evidence="3">
    <location>
        <begin position="166"/>
        <end position="231"/>
    </location>
</feature>
<evidence type="ECO:0000313" key="6">
    <source>
        <dbReference type="Proteomes" id="UP000792457"/>
    </source>
</evidence>
<feature type="compositionally biased region" description="Basic and acidic residues" evidence="3">
    <location>
        <begin position="89"/>
        <end position="109"/>
    </location>
</feature>
<keyword evidence="6" id="KW-1185">Reference proteome</keyword>
<dbReference type="Pfam" id="PF00076">
    <property type="entry name" value="RRM_1"/>
    <property type="match status" value="1"/>
</dbReference>
<dbReference type="Gene3D" id="3.30.70.330">
    <property type="match status" value="1"/>
</dbReference>